<evidence type="ECO:0000256" key="4">
    <source>
        <dbReference type="SAM" id="MobiDB-lite"/>
    </source>
</evidence>
<dbReference type="InterPro" id="IPR036388">
    <property type="entry name" value="WH-like_DNA-bd_sf"/>
</dbReference>
<dbReference type="PROSITE" id="PS51118">
    <property type="entry name" value="HTH_HXLR"/>
    <property type="match status" value="1"/>
</dbReference>
<keyword evidence="2 7" id="KW-0238">DNA-binding</keyword>
<dbReference type="InterPro" id="IPR002577">
    <property type="entry name" value="HTH_HxlR"/>
</dbReference>
<dbReference type="EMBL" id="JACBZN010000001">
    <property type="protein sequence ID" value="NYI37307.1"/>
    <property type="molecule type" value="Genomic_DNA"/>
</dbReference>
<evidence type="ECO:0000256" key="2">
    <source>
        <dbReference type="ARBA" id="ARBA00023125"/>
    </source>
</evidence>
<dbReference type="AlphaFoldDB" id="A0A8I0FS70"/>
<keyword evidence="8" id="KW-1185">Reference proteome</keyword>
<evidence type="ECO:0000259" key="5">
    <source>
        <dbReference type="PROSITE" id="PS51118"/>
    </source>
</evidence>
<keyword evidence="1" id="KW-0805">Transcription regulation</keyword>
<feature type="domain" description="HTH hxlR-type" evidence="5">
    <location>
        <begin position="11"/>
        <end position="108"/>
    </location>
</feature>
<gene>
    <name evidence="7" type="ORF">BJ975_000682</name>
    <name evidence="6" type="ORF">IDH50_00925</name>
</gene>
<evidence type="ECO:0000256" key="1">
    <source>
        <dbReference type="ARBA" id="ARBA00023015"/>
    </source>
</evidence>
<dbReference type="RefSeq" id="WP_179423681.1">
    <property type="nucleotide sequence ID" value="NZ_BAAAMP010000002.1"/>
</dbReference>
<sequence length="166" mass="18577">MRRSSFSDMNCSIAQSLEVIGEWWTPLILRDALMGVTRFEQFQSRLGIARNVLSARLQTLVEHGVLEEVEYSQRPPRSEYVLTPKGRELWTALTMLRQWGDKWLAPDGAPVELVHTSCEHVAHAELTCSHCGERLRGRDLELRHGPGAPGGGLLPEPRVDSGVPRG</sequence>
<evidence type="ECO:0000313" key="6">
    <source>
        <dbReference type="EMBL" id="MBD1268787.1"/>
    </source>
</evidence>
<proteinExistence type="predicted"/>
<reference evidence="7 8" key="1">
    <citation type="submission" date="2020-07" db="EMBL/GenBank/DDBJ databases">
        <title>Sequencing the genomes of 1000 actinobacteria strains.</title>
        <authorList>
            <person name="Klenk H.-P."/>
        </authorList>
    </citation>
    <scope>NUCLEOTIDE SEQUENCE [LARGE SCALE GENOMIC DNA]</scope>
    <source>
        <strain evidence="7 8">DSM 19087</strain>
    </source>
</reference>
<dbReference type="Gene3D" id="1.10.10.10">
    <property type="entry name" value="Winged helix-like DNA-binding domain superfamily/Winged helix DNA-binding domain"/>
    <property type="match status" value="1"/>
</dbReference>
<protein>
    <submittedName>
        <fullName evidence="7">DNA-binding HxlR family transcriptional regulator</fullName>
    </submittedName>
    <submittedName>
        <fullName evidence="6">Helix-turn-helix transcriptional regulator</fullName>
    </submittedName>
</protein>
<comment type="caution">
    <text evidence="6">The sequence shown here is derived from an EMBL/GenBank/DDBJ whole genome shotgun (WGS) entry which is preliminary data.</text>
</comment>
<evidence type="ECO:0000313" key="7">
    <source>
        <dbReference type="EMBL" id="NYI37307.1"/>
    </source>
</evidence>
<evidence type="ECO:0000256" key="3">
    <source>
        <dbReference type="ARBA" id="ARBA00023163"/>
    </source>
</evidence>
<dbReference type="Proteomes" id="UP000659061">
    <property type="component" value="Unassembled WGS sequence"/>
</dbReference>
<evidence type="ECO:0000313" key="9">
    <source>
        <dbReference type="Proteomes" id="UP000659061"/>
    </source>
</evidence>
<dbReference type="PANTHER" id="PTHR33204">
    <property type="entry name" value="TRANSCRIPTIONAL REGULATOR, MARR FAMILY"/>
    <property type="match status" value="1"/>
</dbReference>
<dbReference type="PANTHER" id="PTHR33204:SF36">
    <property type="entry name" value="TRANSCRIPTIONAL REGULATORY PROTEIN"/>
    <property type="match status" value="1"/>
</dbReference>
<name>A0A8I0FS70_9ACTN</name>
<feature type="region of interest" description="Disordered" evidence="4">
    <location>
        <begin position="142"/>
        <end position="166"/>
    </location>
</feature>
<dbReference type="InterPro" id="IPR036390">
    <property type="entry name" value="WH_DNA-bd_sf"/>
</dbReference>
<dbReference type="GO" id="GO:0003677">
    <property type="term" value="F:DNA binding"/>
    <property type="evidence" value="ECO:0007669"/>
    <property type="project" value="UniProtKB-KW"/>
</dbReference>
<keyword evidence="3" id="KW-0804">Transcription</keyword>
<organism evidence="6 9">
    <name type="scientific">Aeromicrobium tamlense</name>
    <dbReference type="NCBI Taxonomy" id="375541"/>
    <lineage>
        <taxon>Bacteria</taxon>
        <taxon>Bacillati</taxon>
        <taxon>Actinomycetota</taxon>
        <taxon>Actinomycetes</taxon>
        <taxon>Propionibacteriales</taxon>
        <taxon>Nocardioidaceae</taxon>
        <taxon>Aeromicrobium</taxon>
    </lineage>
</organism>
<evidence type="ECO:0000313" key="8">
    <source>
        <dbReference type="Proteomes" id="UP000587211"/>
    </source>
</evidence>
<dbReference type="SUPFAM" id="SSF46785">
    <property type="entry name" value="Winged helix' DNA-binding domain"/>
    <property type="match status" value="1"/>
</dbReference>
<dbReference type="EMBL" id="JACWMT010000001">
    <property type="protein sequence ID" value="MBD1268787.1"/>
    <property type="molecule type" value="Genomic_DNA"/>
</dbReference>
<accession>A0A8I0FS70</accession>
<dbReference type="Pfam" id="PF01638">
    <property type="entry name" value="HxlR"/>
    <property type="match status" value="1"/>
</dbReference>
<dbReference type="Proteomes" id="UP000587211">
    <property type="component" value="Unassembled WGS sequence"/>
</dbReference>
<reference evidence="6" key="2">
    <citation type="submission" date="2020-09" db="EMBL/GenBank/DDBJ databases">
        <title>Novel species in genus Aeromicrobium.</title>
        <authorList>
            <person name="Zhang G."/>
        </authorList>
    </citation>
    <scope>NUCLEOTIDE SEQUENCE</scope>
    <source>
        <strain evidence="6">SSW1-57</strain>
    </source>
</reference>